<evidence type="ECO:0000256" key="1">
    <source>
        <dbReference type="SAM" id="MobiDB-lite"/>
    </source>
</evidence>
<dbReference type="RefSeq" id="WP_311668775.1">
    <property type="nucleotide sequence ID" value="NZ_JAVREO010000012.1"/>
</dbReference>
<dbReference type="PROSITE" id="PS51257">
    <property type="entry name" value="PROKAR_LIPOPROTEIN"/>
    <property type="match status" value="1"/>
</dbReference>
<evidence type="ECO:0000313" key="4">
    <source>
        <dbReference type="Proteomes" id="UP001183410"/>
    </source>
</evidence>
<dbReference type="SUPFAM" id="SSF54427">
    <property type="entry name" value="NTF2-like"/>
    <property type="match status" value="1"/>
</dbReference>
<evidence type="ECO:0000313" key="3">
    <source>
        <dbReference type="EMBL" id="MDT0268688.1"/>
    </source>
</evidence>
<reference evidence="4" key="1">
    <citation type="submission" date="2023-07" db="EMBL/GenBank/DDBJ databases">
        <title>30 novel species of actinomycetes from the DSMZ collection.</title>
        <authorList>
            <person name="Nouioui I."/>
        </authorList>
    </citation>
    <scope>NUCLEOTIDE SEQUENCE [LARGE SCALE GENOMIC DNA]</scope>
    <source>
        <strain evidence="4">DSM 44915</strain>
    </source>
</reference>
<feature type="signal peptide" evidence="2">
    <location>
        <begin position="1"/>
        <end position="18"/>
    </location>
</feature>
<dbReference type="EMBL" id="JAVREO010000012">
    <property type="protein sequence ID" value="MDT0268688.1"/>
    <property type="molecule type" value="Genomic_DNA"/>
</dbReference>
<keyword evidence="4" id="KW-1185">Reference proteome</keyword>
<gene>
    <name evidence="3" type="ORF">RM844_20590</name>
</gene>
<keyword evidence="2" id="KW-0732">Signal</keyword>
<protein>
    <recommendedName>
        <fullName evidence="5">DUF4352 domain-containing protein</fullName>
    </recommendedName>
</protein>
<accession>A0ABU2JWT7</accession>
<dbReference type="Proteomes" id="UP001183410">
    <property type="component" value="Unassembled WGS sequence"/>
</dbReference>
<name>A0ABU2JWT7_9ACTN</name>
<feature type="chain" id="PRO_5047297520" description="DUF4352 domain-containing protein" evidence="2">
    <location>
        <begin position="19"/>
        <end position="295"/>
    </location>
</feature>
<proteinExistence type="predicted"/>
<sequence>MKRTRTLLLTAATATALALTGCGGDDGADDAQPRPSADGGTEDALRQAVQANLDAINAGDAEAVFASRSASCQEDVTVAEAAAAVELIDALYGEITFESLDVLEFDGTTARVHGTTGIEALDEANGTEGARWIWEDGAWRDDSCAEEVGAVPDDPPAAPSDLAAGDTHAWADGTSLTIEGSTEIPLDSLGEFDTVAEGHTPFWVAMTIVNDGEQPIDLGEFGLVVTGATNGGTVDSVYLTDQEFLEGRLAPGETKEYREAYSIDTEANGRDVVIEAWRYTDDMTLDAPTWITTIQ</sequence>
<evidence type="ECO:0008006" key="5">
    <source>
        <dbReference type="Google" id="ProtNLM"/>
    </source>
</evidence>
<organism evidence="3 4">
    <name type="scientific">Streptomyces chisholmiae</name>
    <dbReference type="NCBI Taxonomy" id="3075540"/>
    <lineage>
        <taxon>Bacteria</taxon>
        <taxon>Bacillati</taxon>
        <taxon>Actinomycetota</taxon>
        <taxon>Actinomycetes</taxon>
        <taxon>Kitasatosporales</taxon>
        <taxon>Streptomycetaceae</taxon>
        <taxon>Streptomyces</taxon>
    </lineage>
</organism>
<evidence type="ECO:0000256" key="2">
    <source>
        <dbReference type="SAM" id="SignalP"/>
    </source>
</evidence>
<feature type="region of interest" description="Disordered" evidence="1">
    <location>
        <begin position="22"/>
        <end position="41"/>
    </location>
</feature>
<comment type="caution">
    <text evidence="3">The sequence shown here is derived from an EMBL/GenBank/DDBJ whole genome shotgun (WGS) entry which is preliminary data.</text>
</comment>
<dbReference type="InterPro" id="IPR032710">
    <property type="entry name" value="NTF2-like_dom_sf"/>
</dbReference>